<gene>
    <name evidence="1" type="ORF">DFP80_10569</name>
</gene>
<dbReference type="InterPro" id="IPR045445">
    <property type="entry name" value="DUF6502"/>
</dbReference>
<keyword evidence="2" id="KW-1185">Reference proteome</keyword>
<dbReference type="EMBL" id="QNSE01000005">
    <property type="protein sequence ID" value="RBP83749.1"/>
    <property type="molecule type" value="Genomic_DNA"/>
</dbReference>
<evidence type="ECO:0000313" key="1">
    <source>
        <dbReference type="EMBL" id="RBP83749.1"/>
    </source>
</evidence>
<dbReference type="OrthoDB" id="6356376at2"/>
<proteinExistence type="predicted"/>
<name>A0A366JBL2_9GAMM</name>
<dbReference type="Proteomes" id="UP000252792">
    <property type="component" value="Unassembled WGS sequence"/>
</dbReference>
<evidence type="ECO:0000313" key="2">
    <source>
        <dbReference type="Proteomes" id="UP000252792"/>
    </source>
</evidence>
<sequence>MSKPSTSNDAKQLIRNALYKVLSSLVRLVVRQGITFPEFADMLKRAYVEEVQKELKSNKERITLSRISVISGVHRKDVKRLTDTPELDGDKNEKVSLTSRLLSLWMGDSQFLDAQGDPLLLPRTGAPSFESLVYAVSSDIRPRTVLDDWLQRGLIQGDEKGYRLMMDALFPTEDMATKMAFFARNTADHIATCEHNIRSEKTPLPERSVFYNHLSEDSIIALRKLADDESKALLIRINKRAQALAKQDDAGLKGQYRFLLGTYFYQTEDTQND</sequence>
<dbReference type="RefSeq" id="WP_113916117.1">
    <property type="nucleotide sequence ID" value="NZ_QNSE01000005.1"/>
</dbReference>
<comment type="caution">
    <text evidence="1">The sequence shown here is derived from an EMBL/GenBank/DDBJ whole genome shotgun (WGS) entry which is preliminary data.</text>
</comment>
<dbReference type="AlphaFoldDB" id="A0A366JBL2"/>
<accession>A0A366JBL2</accession>
<organism evidence="1 2">
    <name type="scientific">Marinomonas rhizomae</name>
    <dbReference type="NCBI Taxonomy" id="491948"/>
    <lineage>
        <taxon>Bacteria</taxon>
        <taxon>Pseudomonadati</taxon>
        <taxon>Pseudomonadota</taxon>
        <taxon>Gammaproteobacteria</taxon>
        <taxon>Oceanospirillales</taxon>
        <taxon>Oceanospirillaceae</taxon>
        <taxon>Marinomonas</taxon>
    </lineage>
</organism>
<protein>
    <submittedName>
        <fullName evidence="1">Uncharacterized protein</fullName>
    </submittedName>
</protein>
<dbReference type="Pfam" id="PF20112">
    <property type="entry name" value="DUF6502"/>
    <property type="match status" value="1"/>
</dbReference>
<reference evidence="1 2" key="1">
    <citation type="submission" date="2018-06" db="EMBL/GenBank/DDBJ databases">
        <title>Genomic Encyclopedia of Type Strains, Phase III (KMG-III): the genomes of soil and plant-associated and newly described type strains.</title>
        <authorList>
            <person name="Whitman W."/>
        </authorList>
    </citation>
    <scope>NUCLEOTIDE SEQUENCE [LARGE SCALE GENOMIC DNA]</scope>
    <source>
        <strain evidence="1 2">CECT 7377</strain>
    </source>
</reference>